<proteinExistence type="predicted"/>
<evidence type="ECO:0000313" key="5">
    <source>
        <dbReference type="Proteomes" id="UP001324634"/>
    </source>
</evidence>
<reference evidence="4 5" key="1">
    <citation type="submission" date="2023-11" db="EMBL/GenBank/DDBJ databases">
        <title>Peredibacter starrii A3.12.</title>
        <authorList>
            <person name="Mitchell R.J."/>
        </authorList>
    </citation>
    <scope>NUCLEOTIDE SEQUENCE [LARGE SCALE GENOMIC DNA]</scope>
    <source>
        <strain evidence="4 5">A3.12</strain>
    </source>
</reference>
<dbReference type="Pfam" id="PF07992">
    <property type="entry name" value="Pyr_redox_2"/>
    <property type="match status" value="1"/>
</dbReference>
<dbReference type="PANTHER" id="PTHR48105">
    <property type="entry name" value="THIOREDOXIN REDUCTASE 1-RELATED-RELATED"/>
    <property type="match status" value="1"/>
</dbReference>
<dbReference type="InterPro" id="IPR023753">
    <property type="entry name" value="FAD/NAD-binding_dom"/>
</dbReference>
<evidence type="ECO:0000256" key="2">
    <source>
        <dbReference type="ARBA" id="ARBA00023002"/>
    </source>
</evidence>
<keyword evidence="1" id="KW-0285">Flavoprotein</keyword>
<evidence type="ECO:0000313" key="4">
    <source>
        <dbReference type="EMBL" id="WPU65673.1"/>
    </source>
</evidence>
<evidence type="ECO:0000259" key="3">
    <source>
        <dbReference type="Pfam" id="PF07992"/>
    </source>
</evidence>
<dbReference type="RefSeq" id="WP_321396608.1">
    <property type="nucleotide sequence ID" value="NZ_CP139487.1"/>
</dbReference>
<dbReference type="InterPro" id="IPR050097">
    <property type="entry name" value="Ferredoxin-NADP_redctase_2"/>
</dbReference>
<sequence>MDQKIYPVCVIGGGSAGIMAVLRTVLNNDECLFFPGSPKDKKRSRALWVRKIENMPAHFQYKRGIEEPNAETLKWIAESPFKDNLLIHKNVGVTSVVKKGEIFEITDSKNQVHLAEYIILCTGVMDVQPEIKGSIETVFDYANAQTIDYCLICDGHHVFQKRASVIGHGNGAAWVAIMLYERYQPENFAILTNGKKAEFQDDTKKLIEMYGIKVYEQEISDVLGQEKGKILEGFMLSDGTKFETDICFVSMGMIVYNEIAKQLGADLDERGFVKAEESGLTSISGLYVAGDLKANTKKQIYTAWDNAVNAANAINMKIRSKKRQQFKKD</sequence>
<dbReference type="InterPro" id="IPR036188">
    <property type="entry name" value="FAD/NAD-bd_sf"/>
</dbReference>
<dbReference type="PRINTS" id="PR00368">
    <property type="entry name" value="FADPNR"/>
</dbReference>
<accession>A0AAX4HRE1</accession>
<name>A0AAX4HRE1_9BACT</name>
<dbReference type="GO" id="GO:0016491">
    <property type="term" value="F:oxidoreductase activity"/>
    <property type="evidence" value="ECO:0007669"/>
    <property type="project" value="UniProtKB-KW"/>
</dbReference>
<organism evidence="4 5">
    <name type="scientific">Peredibacter starrii</name>
    <dbReference type="NCBI Taxonomy" id="28202"/>
    <lineage>
        <taxon>Bacteria</taxon>
        <taxon>Pseudomonadati</taxon>
        <taxon>Bdellovibrionota</taxon>
        <taxon>Bacteriovoracia</taxon>
        <taxon>Bacteriovoracales</taxon>
        <taxon>Bacteriovoracaceae</taxon>
        <taxon>Peredibacter</taxon>
    </lineage>
</organism>
<keyword evidence="2" id="KW-0560">Oxidoreductase</keyword>
<dbReference type="KEGG" id="psti:SOO65_02840"/>
<keyword evidence="5" id="KW-1185">Reference proteome</keyword>
<dbReference type="Gene3D" id="3.50.50.60">
    <property type="entry name" value="FAD/NAD(P)-binding domain"/>
    <property type="match status" value="2"/>
</dbReference>
<dbReference type="SUPFAM" id="SSF51905">
    <property type="entry name" value="FAD/NAD(P)-binding domain"/>
    <property type="match status" value="1"/>
</dbReference>
<evidence type="ECO:0000256" key="1">
    <source>
        <dbReference type="ARBA" id="ARBA00022630"/>
    </source>
</evidence>
<feature type="domain" description="FAD/NAD(P)-binding" evidence="3">
    <location>
        <begin position="7"/>
        <end position="309"/>
    </location>
</feature>
<dbReference type="Proteomes" id="UP001324634">
    <property type="component" value="Chromosome"/>
</dbReference>
<dbReference type="PRINTS" id="PR00469">
    <property type="entry name" value="PNDRDTASEII"/>
</dbReference>
<dbReference type="EMBL" id="CP139487">
    <property type="protein sequence ID" value="WPU65673.1"/>
    <property type="molecule type" value="Genomic_DNA"/>
</dbReference>
<dbReference type="AlphaFoldDB" id="A0AAX4HRE1"/>
<gene>
    <name evidence="4" type="ORF">SOO65_02840</name>
</gene>
<protein>
    <submittedName>
        <fullName evidence="4">NAD(P)/FAD-dependent oxidoreductase</fullName>
    </submittedName>
</protein>